<gene>
    <name evidence="2" type="ORF">FQN60_004232</name>
</gene>
<feature type="region of interest" description="Disordered" evidence="1">
    <location>
        <begin position="81"/>
        <end position="106"/>
    </location>
</feature>
<sequence length="131" mass="14306">MEERAPQTEKTYILVFRDAAVDSSVCWCHCRALLMLMLRGENKTVSMDATVKPRLCTVTLHCLPPTKDDIPDHKYARPLPVAPRAASTAGAESHAPATAGPNKTHASQSETAQSYYQCSLVNAVSQHRATL</sequence>
<evidence type="ECO:0000256" key="1">
    <source>
        <dbReference type="SAM" id="MobiDB-lite"/>
    </source>
</evidence>
<dbReference type="AlphaFoldDB" id="A0A5J5CT22"/>
<dbReference type="Proteomes" id="UP000327493">
    <property type="component" value="Chromosome 15"/>
</dbReference>
<protein>
    <submittedName>
        <fullName evidence="2">Uncharacterized protein</fullName>
    </submittedName>
</protein>
<evidence type="ECO:0000313" key="3">
    <source>
        <dbReference type="Proteomes" id="UP000327493"/>
    </source>
</evidence>
<reference evidence="2 3" key="1">
    <citation type="submission" date="2019-08" db="EMBL/GenBank/DDBJ databases">
        <title>A chromosome-level genome assembly, high-density linkage maps, and genome scans reveal the genomic architecture of hybrid incompatibilities underlying speciation via character displacement in darters (Percidae: Etheostominae).</title>
        <authorList>
            <person name="Moran R.L."/>
            <person name="Catchen J.M."/>
            <person name="Fuller R.C."/>
        </authorList>
    </citation>
    <scope>NUCLEOTIDE SEQUENCE [LARGE SCALE GENOMIC DNA]</scope>
    <source>
        <strain evidence="2">EspeVRDwgs_2016</strain>
        <tissue evidence="2">Muscle</tissue>
    </source>
</reference>
<evidence type="ECO:0000313" key="2">
    <source>
        <dbReference type="EMBL" id="KAA8585538.1"/>
    </source>
</evidence>
<proteinExistence type="predicted"/>
<comment type="caution">
    <text evidence="2">The sequence shown here is derived from an EMBL/GenBank/DDBJ whole genome shotgun (WGS) entry which is preliminary data.</text>
</comment>
<dbReference type="EMBL" id="VOFY01000015">
    <property type="protein sequence ID" value="KAA8585538.1"/>
    <property type="molecule type" value="Genomic_DNA"/>
</dbReference>
<keyword evidence="3" id="KW-1185">Reference proteome</keyword>
<organism evidence="2 3">
    <name type="scientific">Etheostoma spectabile</name>
    <name type="common">orangethroat darter</name>
    <dbReference type="NCBI Taxonomy" id="54343"/>
    <lineage>
        <taxon>Eukaryota</taxon>
        <taxon>Metazoa</taxon>
        <taxon>Chordata</taxon>
        <taxon>Craniata</taxon>
        <taxon>Vertebrata</taxon>
        <taxon>Euteleostomi</taxon>
        <taxon>Actinopterygii</taxon>
        <taxon>Neopterygii</taxon>
        <taxon>Teleostei</taxon>
        <taxon>Neoteleostei</taxon>
        <taxon>Acanthomorphata</taxon>
        <taxon>Eupercaria</taxon>
        <taxon>Perciformes</taxon>
        <taxon>Percoidei</taxon>
        <taxon>Percidae</taxon>
        <taxon>Etheostomatinae</taxon>
        <taxon>Etheostoma</taxon>
    </lineage>
</organism>
<name>A0A5J5CT22_9PERO</name>
<accession>A0A5J5CT22</accession>